<accession>A0A0D1X3X8</accession>
<dbReference type="Proteomes" id="UP000053599">
    <property type="component" value="Unassembled WGS sequence"/>
</dbReference>
<sequence length="77" mass="8085">MSLYEVWQAAASNPFQPTIGKDSQLIIGLTLLLIGFVLTGLFGLNRSALSVPLFGIPASLAFGFGAVYAICGFGVYV</sequence>
<feature type="transmembrane region" description="Helical" evidence="6">
    <location>
        <begin position="51"/>
        <end position="76"/>
    </location>
</feature>
<evidence type="ECO:0000256" key="5">
    <source>
        <dbReference type="ARBA" id="ARBA00023136"/>
    </source>
</evidence>
<gene>
    <name evidence="7" type="ORF">PV11_04431</name>
</gene>
<dbReference type="GO" id="GO:0006487">
    <property type="term" value="P:protein N-linked glycosylation"/>
    <property type="evidence" value="ECO:0007669"/>
    <property type="project" value="UniProtKB-UniRule"/>
</dbReference>
<evidence type="ECO:0000256" key="4">
    <source>
        <dbReference type="ARBA" id="ARBA00022989"/>
    </source>
</evidence>
<keyword evidence="5 6" id="KW-0472">Membrane</keyword>
<evidence type="ECO:0000256" key="1">
    <source>
        <dbReference type="ARBA" id="ARBA00004141"/>
    </source>
</evidence>
<keyword evidence="4 6" id="KW-1133">Transmembrane helix</keyword>
<comment type="subunit">
    <text evidence="6">Component of the oligosaccharyltransferase (OST) complex.</text>
</comment>
<evidence type="ECO:0000256" key="3">
    <source>
        <dbReference type="ARBA" id="ARBA00022692"/>
    </source>
</evidence>
<feature type="transmembrane region" description="Helical" evidence="6">
    <location>
        <begin position="25"/>
        <end position="44"/>
    </location>
</feature>
<proteinExistence type="inferred from homology"/>
<dbReference type="InterPro" id="IPR007915">
    <property type="entry name" value="TMEM258/Ost5"/>
</dbReference>
<comment type="subcellular location">
    <subcellularLocation>
        <location evidence="1 6">Membrane</location>
        <topology evidence="1 6">Multi-pass membrane protein</topology>
    </subcellularLocation>
</comment>
<evidence type="ECO:0000313" key="8">
    <source>
        <dbReference type="Proteomes" id="UP000053599"/>
    </source>
</evidence>
<dbReference type="AlphaFoldDB" id="A0A0D1X3X8"/>
<comment type="function">
    <text evidence="6">Subunit of the oligosaccharyl transferase (OST) complex that catalyzes the initial transfer of a defined glycan (Glc(3)Man(9)GlcNAc(2) in eukaryotes) from the lipid carrier dolichol-pyrophosphate to an asparagine residue within an Asn-X-Ser/Thr consensus motif in nascent polypeptide chains, the first step in protein N-glycosylation. N-glycosylation occurs cotranslationally and the complex associates with the Sec61 complex at the channel-forming translocon complex that mediates protein translocation across the endoplasmic reticulum (ER). All subunits are required for a maximal enzyme activity.</text>
</comment>
<dbReference type="EMBL" id="KN846952">
    <property type="protein sequence ID" value="KIV82311.1"/>
    <property type="molecule type" value="Genomic_DNA"/>
</dbReference>
<evidence type="ECO:0000256" key="2">
    <source>
        <dbReference type="ARBA" id="ARBA00009825"/>
    </source>
</evidence>
<protein>
    <recommendedName>
        <fullName evidence="6">Dolichyl-diphosphooligosaccharide-protein glycosyltransferase subunit OST5</fullName>
    </recommendedName>
</protein>
<dbReference type="HOGENOM" id="CLU_180978_0_0_1"/>
<comment type="similarity">
    <text evidence="2 6">Belongs to the OST5 family.</text>
</comment>
<dbReference type="OrthoDB" id="5371169at2759"/>
<evidence type="ECO:0000256" key="6">
    <source>
        <dbReference type="RuleBase" id="RU367008"/>
    </source>
</evidence>
<dbReference type="Pfam" id="PF05251">
    <property type="entry name" value="Ost5"/>
    <property type="match status" value="1"/>
</dbReference>
<dbReference type="STRING" id="1016849.A0A0D1X3X8"/>
<organism evidence="7 8">
    <name type="scientific">Exophiala sideris</name>
    <dbReference type="NCBI Taxonomy" id="1016849"/>
    <lineage>
        <taxon>Eukaryota</taxon>
        <taxon>Fungi</taxon>
        <taxon>Dikarya</taxon>
        <taxon>Ascomycota</taxon>
        <taxon>Pezizomycotina</taxon>
        <taxon>Eurotiomycetes</taxon>
        <taxon>Chaetothyriomycetidae</taxon>
        <taxon>Chaetothyriales</taxon>
        <taxon>Herpotrichiellaceae</taxon>
        <taxon>Exophiala</taxon>
    </lineage>
</organism>
<evidence type="ECO:0000313" key="7">
    <source>
        <dbReference type="EMBL" id="KIV82311.1"/>
    </source>
</evidence>
<keyword evidence="3 6" id="KW-0812">Transmembrane</keyword>
<dbReference type="GO" id="GO:0008250">
    <property type="term" value="C:oligosaccharyltransferase complex"/>
    <property type="evidence" value="ECO:0007669"/>
    <property type="project" value="UniProtKB-UniRule"/>
</dbReference>
<reference evidence="7 8" key="1">
    <citation type="submission" date="2015-01" db="EMBL/GenBank/DDBJ databases">
        <title>The Genome Sequence of Exophiala sideris CBS121828.</title>
        <authorList>
            <consortium name="The Broad Institute Genomics Platform"/>
            <person name="Cuomo C."/>
            <person name="de Hoog S."/>
            <person name="Gorbushina A."/>
            <person name="Stielow B."/>
            <person name="Teixiera M."/>
            <person name="Abouelleil A."/>
            <person name="Chapman S.B."/>
            <person name="Priest M."/>
            <person name="Young S.K."/>
            <person name="Wortman J."/>
            <person name="Nusbaum C."/>
            <person name="Birren B."/>
        </authorList>
    </citation>
    <scope>NUCLEOTIDE SEQUENCE [LARGE SCALE GENOMIC DNA]</scope>
    <source>
        <strain evidence="7 8">CBS 121828</strain>
    </source>
</reference>
<name>A0A0D1X3X8_9EURO</name>